<dbReference type="STRING" id="321339.SAMN05444340_10576"/>
<dbReference type="Pfam" id="PF00571">
    <property type="entry name" value="CBS"/>
    <property type="match status" value="2"/>
</dbReference>
<dbReference type="InterPro" id="IPR046342">
    <property type="entry name" value="CBS_dom_sf"/>
</dbReference>
<evidence type="ECO:0000256" key="1">
    <source>
        <dbReference type="ARBA" id="ARBA00023122"/>
    </source>
</evidence>
<feature type="domain" description="CBS" evidence="3">
    <location>
        <begin position="11"/>
        <end position="68"/>
    </location>
</feature>
<dbReference type="SUPFAM" id="SSF54631">
    <property type="entry name" value="CBS-domain pair"/>
    <property type="match status" value="1"/>
</dbReference>
<accession>A0A1H3IIV9</accession>
<evidence type="ECO:0000313" key="4">
    <source>
        <dbReference type="EMBL" id="SDY27199.1"/>
    </source>
</evidence>
<feature type="domain" description="CBS" evidence="3">
    <location>
        <begin position="77"/>
        <end position="132"/>
    </location>
</feature>
<reference evidence="4 5" key="1">
    <citation type="submission" date="2016-10" db="EMBL/GenBank/DDBJ databases">
        <authorList>
            <person name="de Groot N.N."/>
        </authorList>
    </citation>
    <scope>NUCLEOTIDE SEQUENCE [LARGE SCALE GENOMIC DNA]</scope>
    <source>
        <strain evidence="4 5">DSM 26880</strain>
    </source>
</reference>
<dbReference type="SMART" id="SM00116">
    <property type="entry name" value="CBS"/>
    <property type="match status" value="2"/>
</dbReference>
<evidence type="ECO:0000256" key="2">
    <source>
        <dbReference type="PROSITE-ProRule" id="PRU00703"/>
    </source>
</evidence>
<protein>
    <submittedName>
        <fullName evidence="4">CBS domain-containing protein</fullName>
    </submittedName>
</protein>
<gene>
    <name evidence="4" type="ORF">SAMN05444340_10576</name>
</gene>
<dbReference type="OrthoDB" id="9807125at2"/>
<sequence>MQVQNILKSKGSEGVVTVKPGTLVSDVTRTLAEHHIGSVVVSADGKRIDGILSERDIVRELAARGADCLSEPAETYMTRKIHTCARSDSADHVLAAMSEGRFRHMPVVEDGVLVGLITQGDVVKAKLGELAMEKNALEGMIMGH</sequence>
<keyword evidence="1 2" id="KW-0129">CBS domain</keyword>
<dbReference type="AlphaFoldDB" id="A0A1H3IIV9"/>
<dbReference type="RefSeq" id="WP_089882491.1">
    <property type="nucleotide sequence ID" value="NZ_FNPF01000005.1"/>
</dbReference>
<dbReference type="CDD" id="cd04623">
    <property type="entry name" value="CBS_pair_bac_euk"/>
    <property type="match status" value="1"/>
</dbReference>
<dbReference type="PROSITE" id="PS51371">
    <property type="entry name" value="CBS"/>
    <property type="match status" value="2"/>
</dbReference>
<keyword evidence="5" id="KW-1185">Reference proteome</keyword>
<dbReference type="Proteomes" id="UP000199286">
    <property type="component" value="Unassembled WGS sequence"/>
</dbReference>
<organism evidence="4 5">
    <name type="scientific">Citreimonas salinaria</name>
    <dbReference type="NCBI Taxonomy" id="321339"/>
    <lineage>
        <taxon>Bacteria</taxon>
        <taxon>Pseudomonadati</taxon>
        <taxon>Pseudomonadota</taxon>
        <taxon>Alphaproteobacteria</taxon>
        <taxon>Rhodobacterales</taxon>
        <taxon>Roseobacteraceae</taxon>
        <taxon>Citreimonas</taxon>
    </lineage>
</organism>
<dbReference type="PANTHER" id="PTHR43080:SF2">
    <property type="entry name" value="CBS DOMAIN-CONTAINING PROTEIN"/>
    <property type="match status" value="1"/>
</dbReference>
<name>A0A1H3IIV9_9RHOB</name>
<dbReference type="InterPro" id="IPR051257">
    <property type="entry name" value="Diverse_CBS-Domain"/>
</dbReference>
<dbReference type="Gene3D" id="3.10.580.10">
    <property type="entry name" value="CBS-domain"/>
    <property type="match status" value="1"/>
</dbReference>
<evidence type="ECO:0000259" key="3">
    <source>
        <dbReference type="PROSITE" id="PS51371"/>
    </source>
</evidence>
<dbReference type="EMBL" id="FNPF01000005">
    <property type="protein sequence ID" value="SDY27199.1"/>
    <property type="molecule type" value="Genomic_DNA"/>
</dbReference>
<evidence type="ECO:0000313" key="5">
    <source>
        <dbReference type="Proteomes" id="UP000199286"/>
    </source>
</evidence>
<proteinExistence type="predicted"/>
<dbReference type="InterPro" id="IPR000644">
    <property type="entry name" value="CBS_dom"/>
</dbReference>
<dbReference type="PANTHER" id="PTHR43080">
    <property type="entry name" value="CBS DOMAIN-CONTAINING PROTEIN CBSX3, MITOCHONDRIAL"/>
    <property type="match status" value="1"/>
</dbReference>
<dbReference type="InterPro" id="IPR044725">
    <property type="entry name" value="CBSX3_CBS_dom"/>
</dbReference>